<dbReference type="Proteomes" id="UP001367508">
    <property type="component" value="Unassembled WGS sequence"/>
</dbReference>
<reference evidence="2 3" key="1">
    <citation type="submission" date="2024-01" db="EMBL/GenBank/DDBJ databases">
        <title>The genomes of 5 underutilized Papilionoideae crops provide insights into root nodulation and disease resistanc.</title>
        <authorList>
            <person name="Jiang F."/>
        </authorList>
    </citation>
    <scope>NUCLEOTIDE SEQUENCE [LARGE SCALE GENOMIC DNA]</scope>
    <source>
        <strain evidence="2">LVBAO_FW01</strain>
        <tissue evidence="2">Leaves</tissue>
    </source>
</reference>
<comment type="caution">
    <text evidence="2">The sequence shown here is derived from an EMBL/GenBank/DDBJ whole genome shotgun (WGS) entry which is preliminary data.</text>
</comment>
<evidence type="ECO:0000256" key="1">
    <source>
        <dbReference type="SAM" id="MobiDB-lite"/>
    </source>
</evidence>
<organism evidence="2 3">
    <name type="scientific">Canavalia gladiata</name>
    <name type="common">Sword bean</name>
    <name type="synonym">Dolichos gladiatus</name>
    <dbReference type="NCBI Taxonomy" id="3824"/>
    <lineage>
        <taxon>Eukaryota</taxon>
        <taxon>Viridiplantae</taxon>
        <taxon>Streptophyta</taxon>
        <taxon>Embryophyta</taxon>
        <taxon>Tracheophyta</taxon>
        <taxon>Spermatophyta</taxon>
        <taxon>Magnoliopsida</taxon>
        <taxon>eudicotyledons</taxon>
        <taxon>Gunneridae</taxon>
        <taxon>Pentapetalae</taxon>
        <taxon>rosids</taxon>
        <taxon>fabids</taxon>
        <taxon>Fabales</taxon>
        <taxon>Fabaceae</taxon>
        <taxon>Papilionoideae</taxon>
        <taxon>50 kb inversion clade</taxon>
        <taxon>NPAAA clade</taxon>
        <taxon>indigoferoid/millettioid clade</taxon>
        <taxon>Phaseoleae</taxon>
        <taxon>Canavalia</taxon>
    </lineage>
</organism>
<sequence length="119" mass="13948">MQLCMMLQKMEASDKVTRVESILSCHHAPLSPLPTLTLIECFTRSELHLESTEDNTKHTQQYFPLSLSRVSSFNFKVLNFLLFFTNLVALGTEPEKKDHQGPERRKRKEKKKQEKWRKG</sequence>
<feature type="compositionally biased region" description="Basic residues" evidence="1">
    <location>
        <begin position="104"/>
        <end position="119"/>
    </location>
</feature>
<keyword evidence="3" id="KW-1185">Reference proteome</keyword>
<feature type="region of interest" description="Disordered" evidence="1">
    <location>
        <begin position="94"/>
        <end position="119"/>
    </location>
</feature>
<accession>A0AAN9LR83</accession>
<protein>
    <submittedName>
        <fullName evidence="2">Uncharacterized protein</fullName>
    </submittedName>
</protein>
<evidence type="ECO:0000313" key="3">
    <source>
        <dbReference type="Proteomes" id="UP001367508"/>
    </source>
</evidence>
<proteinExistence type="predicted"/>
<name>A0AAN9LR83_CANGL</name>
<dbReference type="EMBL" id="JAYMYQ010000004">
    <property type="protein sequence ID" value="KAK7340692.1"/>
    <property type="molecule type" value="Genomic_DNA"/>
</dbReference>
<evidence type="ECO:0000313" key="2">
    <source>
        <dbReference type="EMBL" id="KAK7340692.1"/>
    </source>
</evidence>
<gene>
    <name evidence="2" type="ORF">VNO77_21402</name>
</gene>
<feature type="compositionally biased region" description="Basic and acidic residues" evidence="1">
    <location>
        <begin position="94"/>
        <end position="103"/>
    </location>
</feature>
<dbReference type="AlphaFoldDB" id="A0AAN9LR83"/>